<reference evidence="1 2" key="1">
    <citation type="submission" date="2024-02" db="EMBL/GenBank/DDBJ databases">
        <authorList>
            <person name="Chen Y."/>
            <person name="Shah S."/>
            <person name="Dougan E. K."/>
            <person name="Thang M."/>
            <person name="Chan C."/>
        </authorList>
    </citation>
    <scope>NUCLEOTIDE SEQUENCE [LARGE SCALE GENOMIC DNA]</scope>
</reference>
<sequence>MAAAAAAAASKYTGKYALHPLLPGAAQAVADACRGKLHPSWTDKAQTLLSTWEKLHVCMPRYASFMAKCNRKDLKRPHIFMNEQAQAALGEFYLCCALRLRANEVEAAGEDSAKLLDLAGQVAQNDVEPFFQDCREFVANYSEALHRRLDDTTVWREVEDGLFWHHSFEVVAEEAYRDLRQEALPPEAEWPNRDDAFAVEAVLERFTTALNGPSRSKAEELYQSFLEASAMPVKCSIRAALIDHGILYGDVGYRGRQAADTPE</sequence>
<accession>A0ABP0NW57</accession>
<keyword evidence="2" id="KW-1185">Reference proteome</keyword>
<gene>
    <name evidence="1" type="ORF">SCF082_LOCUS34337</name>
</gene>
<name>A0ABP0NW57_9DINO</name>
<dbReference type="EMBL" id="CAXAMM010031380">
    <property type="protein sequence ID" value="CAK9068037.1"/>
    <property type="molecule type" value="Genomic_DNA"/>
</dbReference>
<evidence type="ECO:0000313" key="2">
    <source>
        <dbReference type="Proteomes" id="UP001642464"/>
    </source>
</evidence>
<proteinExistence type="predicted"/>
<organism evidence="1 2">
    <name type="scientific">Durusdinium trenchii</name>
    <dbReference type="NCBI Taxonomy" id="1381693"/>
    <lineage>
        <taxon>Eukaryota</taxon>
        <taxon>Sar</taxon>
        <taxon>Alveolata</taxon>
        <taxon>Dinophyceae</taxon>
        <taxon>Suessiales</taxon>
        <taxon>Symbiodiniaceae</taxon>
        <taxon>Durusdinium</taxon>
    </lineage>
</organism>
<protein>
    <submittedName>
        <fullName evidence="1">Uncharacterized protein</fullName>
    </submittedName>
</protein>
<evidence type="ECO:0000313" key="1">
    <source>
        <dbReference type="EMBL" id="CAK9068037.1"/>
    </source>
</evidence>
<comment type="caution">
    <text evidence="1">The sequence shown here is derived from an EMBL/GenBank/DDBJ whole genome shotgun (WGS) entry which is preliminary data.</text>
</comment>
<dbReference type="Proteomes" id="UP001642464">
    <property type="component" value="Unassembled WGS sequence"/>
</dbReference>